<gene>
    <name evidence="1" type="ORF">HD596_007092</name>
</gene>
<dbReference type="Proteomes" id="UP000579153">
    <property type="component" value="Unassembled WGS sequence"/>
</dbReference>
<keyword evidence="2" id="KW-1185">Reference proteome</keyword>
<sequence length="42" mass="4337">MTPLFPSAIEAGWRAGTIGVVLPEPYSAALLRLTKGAPCHGS</sequence>
<organism evidence="1 2">
    <name type="scientific">Nonomuraea jabiensis</name>
    <dbReference type="NCBI Taxonomy" id="882448"/>
    <lineage>
        <taxon>Bacteria</taxon>
        <taxon>Bacillati</taxon>
        <taxon>Actinomycetota</taxon>
        <taxon>Actinomycetes</taxon>
        <taxon>Streptosporangiales</taxon>
        <taxon>Streptosporangiaceae</taxon>
        <taxon>Nonomuraea</taxon>
    </lineage>
</organism>
<evidence type="ECO:0000313" key="1">
    <source>
        <dbReference type="EMBL" id="MBB5780336.1"/>
    </source>
</evidence>
<name>A0A7W9GB03_9ACTN</name>
<accession>A0A7W9GB03</accession>
<reference evidence="1 2" key="1">
    <citation type="submission" date="2020-08" db="EMBL/GenBank/DDBJ databases">
        <title>Sequencing the genomes of 1000 actinobacteria strains.</title>
        <authorList>
            <person name="Klenk H.-P."/>
        </authorList>
    </citation>
    <scope>NUCLEOTIDE SEQUENCE [LARGE SCALE GENOMIC DNA]</scope>
    <source>
        <strain evidence="1 2">DSM 45507</strain>
    </source>
</reference>
<evidence type="ECO:0000313" key="2">
    <source>
        <dbReference type="Proteomes" id="UP000579153"/>
    </source>
</evidence>
<dbReference type="AlphaFoldDB" id="A0A7W9GB03"/>
<protein>
    <submittedName>
        <fullName evidence="1">Uncharacterized protein</fullName>
    </submittedName>
</protein>
<comment type="caution">
    <text evidence="1">The sequence shown here is derived from an EMBL/GenBank/DDBJ whole genome shotgun (WGS) entry which is preliminary data.</text>
</comment>
<dbReference type="EMBL" id="JACHMB010000001">
    <property type="protein sequence ID" value="MBB5780336.1"/>
    <property type="molecule type" value="Genomic_DNA"/>
</dbReference>
<proteinExistence type="predicted"/>
<dbReference type="RefSeq" id="WP_281398286.1">
    <property type="nucleotide sequence ID" value="NZ_JACHMB010000001.1"/>
</dbReference>